<gene>
    <name evidence="2" type="ORF">BOW53_12580</name>
</gene>
<dbReference type="PROSITE" id="PS51502">
    <property type="entry name" value="S_R_A_B_BARREL"/>
    <property type="match status" value="1"/>
</dbReference>
<accession>A0A1T2L2A8</accession>
<dbReference type="Pfam" id="PF07876">
    <property type="entry name" value="Dabb"/>
    <property type="match status" value="1"/>
</dbReference>
<proteinExistence type="predicted"/>
<dbReference type="InterPro" id="IPR013097">
    <property type="entry name" value="Dabb"/>
</dbReference>
<dbReference type="InterPro" id="IPR011008">
    <property type="entry name" value="Dimeric_a/b-barrel"/>
</dbReference>
<dbReference type="SUPFAM" id="SSF54909">
    <property type="entry name" value="Dimeric alpha+beta barrel"/>
    <property type="match status" value="1"/>
</dbReference>
<protein>
    <recommendedName>
        <fullName evidence="1">Stress-response A/B barrel domain-containing protein</fullName>
    </recommendedName>
</protein>
<dbReference type="RefSeq" id="WP_172840339.1">
    <property type="nucleotide sequence ID" value="NZ_MPRL01000057.1"/>
</dbReference>
<dbReference type="SMART" id="SM00886">
    <property type="entry name" value="Dabb"/>
    <property type="match status" value="1"/>
</dbReference>
<dbReference type="PANTHER" id="PTHR37832">
    <property type="entry name" value="BLL2683 PROTEIN"/>
    <property type="match status" value="1"/>
</dbReference>
<dbReference type="PANTHER" id="PTHR37832:SF1">
    <property type="entry name" value="STRESS-RESPONSE A_B BARREL DOMAIN-CONTAINING PROTEIN"/>
    <property type="match status" value="1"/>
</dbReference>
<comment type="caution">
    <text evidence="2">The sequence shown here is derived from an EMBL/GenBank/DDBJ whole genome shotgun (WGS) entry which is preliminary data.</text>
</comment>
<name>A0A1T2L2A8_9GAMM</name>
<dbReference type="EMBL" id="MPRL01000057">
    <property type="protein sequence ID" value="OOZ39212.1"/>
    <property type="molecule type" value="Genomic_DNA"/>
</dbReference>
<feature type="domain" description="Stress-response A/B barrel" evidence="1">
    <location>
        <begin position="2"/>
        <end position="98"/>
    </location>
</feature>
<evidence type="ECO:0000313" key="3">
    <source>
        <dbReference type="Proteomes" id="UP000191110"/>
    </source>
</evidence>
<reference evidence="2 3" key="1">
    <citation type="submission" date="2016-11" db="EMBL/GenBank/DDBJ databases">
        <title>Mixed transmission modes and dynamic genome evolution in an obligate animal-bacterial symbiosis.</title>
        <authorList>
            <person name="Russell S.L."/>
            <person name="Corbett-Detig R.B."/>
            <person name="Cavanaugh C.M."/>
        </authorList>
    </citation>
    <scope>NUCLEOTIDE SEQUENCE [LARGE SCALE GENOMIC DNA]</scope>
    <source>
        <strain evidence="2">Sveles-Q1</strain>
    </source>
</reference>
<dbReference type="AlphaFoldDB" id="A0A1T2L2A8"/>
<evidence type="ECO:0000313" key="2">
    <source>
        <dbReference type="EMBL" id="OOZ39212.1"/>
    </source>
</evidence>
<organism evidence="2 3">
    <name type="scientific">Solemya pervernicosa gill symbiont</name>
    <dbReference type="NCBI Taxonomy" id="642797"/>
    <lineage>
        <taxon>Bacteria</taxon>
        <taxon>Pseudomonadati</taxon>
        <taxon>Pseudomonadota</taxon>
        <taxon>Gammaproteobacteria</taxon>
        <taxon>sulfur-oxidizing symbionts</taxon>
    </lineage>
</organism>
<keyword evidence="3" id="KW-1185">Reference proteome</keyword>
<evidence type="ECO:0000259" key="1">
    <source>
        <dbReference type="PROSITE" id="PS51502"/>
    </source>
</evidence>
<dbReference type="Proteomes" id="UP000191110">
    <property type="component" value="Unassembled WGS sequence"/>
</dbReference>
<sequence>MIRHIVMWGLKGDGTEGSPEQSAREMKRQLEQLPGRIPEILELKVGIADPDSESNVDIVLETSFDDWAALERYQEHPAHQEVAEYVKKVRVSRHVIDYVS</sequence>
<dbReference type="Gene3D" id="3.30.70.100">
    <property type="match status" value="1"/>
</dbReference>